<reference evidence="4 5" key="1">
    <citation type="journal article" date="2014" name="PLoS ONE">
        <title>Global Analysis of Gene Expression Profiles in Physic Nut (Jatropha curcas L.) Seedlings Exposed to Salt Stress.</title>
        <authorList>
            <person name="Zhang L."/>
            <person name="Zhang C."/>
            <person name="Wu P."/>
            <person name="Chen Y."/>
            <person name="Li M."/>
            <person name="Jiang H."/>
            <person name="Wu G."/>
        </authorList>
    </citation>
    <scope>NUCLEOTIDE SEQUENCE [LARGE SCALE GENOMIC DNA]</scope>
    <source>
        <strain evidence="5">cv. GZQX0401</strain>
        <tissue evidence="4">Young leaves</tissue>
    </source>
</reference>
<dbReference type="EMBL" id="KK914570">
    <property type="protein sequence ID" value="KDP32846.1"/>
    <property type="molecule type" value="Genomic_DNA"/>
</dbReference>
<dbReference type="Pfam" id="PF01556">
    <property type="entry name" value="DnaJ_C"/>
    <property type="match status" value="1"/>
</dbReference>
<dbReference type="AlphaFoldDB" id="A0A067K9E3"/>
<dbReference type="PANTHER" id="PTHR24078">
    <property type="entry name" value="DNAJ HOMOLOG SUBFAMILY C MEMBER"/>
    <property type="match status" value="1"/>
</dbReference>
<keyword evidence="1" id="KW-0143">Chaperone</keyword>
<dbReference type="FunFam" id="2.60.260.20:FF:000006">
    <property type="entry name" value="DnaJ subfamily B member 13"/>
    <property type="match status" value="1"/>
</dbReference>
<proteinExistence type="predicted"/>
<dbReference type="STRING" id="180498.A0A067K9E3"/>
<dbReference type="SUPFAM" id="SSF49493">
    <property type="entry name" value="HSP40/DnaJ peptide-binding domain"/>
    <property type="match status" value="2"/>
</dbReference>
<dbReference type="InterPro" id="IPR008971">
    <property type="entry name" value="HSP40/DnaJ_pept-bd"/>
</dbReference>
<feature type="region of interest" description="Disordered" evidence="2">
    <location>
        <begin position="57"/>
        <end position="101"/>
    </location>
</feature>
<dbReference type="GO" id="GO:0006457">
    <property type="term" value="P:protein folding"/>
    <property type="evidence" value="ECO:0007669"/>
    <property type="project" value="InterPro"/>
</dbReference>
<dbReference type="CDD" id="cd10747">
    <property type="entry name" value="DnaJ_C"/>
    <property type="match status" value="1"/>
</dbReference>
<organism evidence="4 5">
    <name type="scientific">Jatropha curcas</name>
    <name type="common">Barbados nut</name>
    <dbReference type="NCBI Taxonomy" id="180498"/>
    <lineage>
        <taxon>Eukaryota</taxon>
        <taxon>Viridiplantae</taxon>
        <taxon>Streptophyta</taxon>
        <taxon>Embryophyta</taxon>
        <taxon>Tracheophyta</taxon>
        <taxon>Spermatophyta</taxon>
        <taxon>Magnoliopsida</taxon>
        <taxon>eudicotyledons</taxon>
        <taxon>Gunneridae</taxon>
        <taxon>Pentapetalae</taxon>
        <taxon>rosids</taxon>
        <taxon>fabids</taxon>
        <taxon>Malpighiales</taxon>
        <taxon>Euphorbiaceae</taxon>
        <taxon>Crotonoideae</taxon>
        <taxon>Jatropheae</taxon>
        <taxon>Jatropha</taxon>
    </lineage>
</organism>
<dbReference type="GO" id="GO:0051082">
    <property type="term" value="F:unfolded protein binding"/>
    <property type="evidence" value="ECO:0007669"/>
    <property type="project" value="InterPro"/>
</dbReference>
<evidence type="ECO:0000259" key="3">
    <source>
        <dbReference type="Pfam" id="PF01556"/>
    </source>
</evidence>
<dbReference type="InterPro" id="IPR002939">
    <property type="entry name" value="DnaJ_C"/>
</dbReference>
<evidence type="ECO:0000313" key="5">
    <source>
        <dbReference type="Proteomes" id="UP000027138"/>
    </source>
</evidence>
<feature type="domain" description="Chaperone DnaJ C-terminal" evidence="3">
    <location>
        <begin position="121"/>
        <end position="278"/>
    </location>
</feature>
<dbReference type="OrthoDB" id="550424at2759"/>
<keyword evidence="5" id="KW-1185">Reference proteome</keyword>
<feature type="compositionally biased region" description="Polar residues" evidence="2">
    <location>
        <begin position="22"/>
        <end position="33"/>
    </location>
</feature>
<dbReference type="Gene3D" id="2.60.260.20">
    <property type="entry name" value="Urease metallochaperone UreE, N-terminal domain"/>
    <property type="match status" value="2"/>
</dbReference>
<sequence>MQEQDTGEETGKPKMNGVHSYRYNSDSMQSNGPVSPRHIYRSKTVDSYCFPRFSASLSRNGSRRSPSPTPSFMSRTRSASKANNESNYGFTSSLSRNASGRSTAPIMFSNSTGMIKPQAVQKNLECTLEELCYGCMKKIKVTREVLTCTGKAVQQEEILTIDVKPGWKEGTTITFEGMGNERPGCCPADITFVIAEKQHPLFRREGDDLEIAVEIPLVQALTGCEILIPLLGGENMTLMINDIIYPGYEKIIREQGMPNTREQGKRGNLKVIFLVDFPEQLTDKQRSDILSILEDSC</sequence>
<evidence type="ECO:0000256" key="1">
    <source>
        <dbReference type="ARBA" id="ARBA00023186"/>
    </source>
</evidence>
<evidence type="ECO:0000256" key="2">
    <source>
        <dbReference type="SAM" id="MobiDB-lite"/>
    </source>
</evidence>
<gene>
    <name evidence="4" type="ORF">JCGZ_12138</name>
</gene>
<accession>A0A067K9E3</accession>
<dbReference type="Proteomes" id="UP000027138">
    <property type="component" value="Unassembled WGS sequence"/>
</dbReference>
<evidence type="ECO:0000313" key="4">
    <source>
        <dbReference type="EMBL" id="KDP32846.1"/>
    </source>
</evidence>
<dbReference type="GO" id="GO:0051087">
    <property type="term" value="F:protein-folding chaperone binding"/>
    <property type="evidence" value="ECO:0007669"/>
    <property type="project" value="TreeGrafter"/>
</dbReference>
<protein>
    <recommendedName>
        <fullName evidence="3">Chaperone DnaJ C-terminal domain-containing protein</fullName>
    </recommendedName>
</protein>
<name>A0A067K9E3_JATCU</name>
<dbReference type="GO" id="GO:0005829">
    <property type="term" value="C:cytosol"/>
    <property type="evidence" value="ECO:0007669"/>
    <property type="project" value="TreeGrafter"/>
</dbReference>
<dbReference type="InterPro" id="IPR051339">
    <property type="entry name" value="DnaJ_subfamily_B"/>
</dbReference>
<dbReference type="PANTHER" id="PTHR24078:SF574">
    <property type="entry name" value="CHAPERONE DNAJ C-TERMINAL DOMAIN-CONTAINING PROTEIN"/>
    <property type="match status" value="1"/>
</dbReference>
<feature type="region of interest" description="Disordered" evidence="2">
    <location>
        <begin position="1"/>
        <end position="37"/>
    </location>
</feature>
<dbReference type="FunFam" id="2.60.260.20:FF:000002">
    <property type="entry name" value="Dnaj homolog subfamily b member"/>
    <property type="match status" value="1"/>
</dbReference>